<sequence length="749" mass="83444">MEEVVPGIHLLKDAAIELQKSNALRRLFLLLVNIGNYLNSSSTHGCAAGFKLSSLWKVIDHRSTKGTSSLLHLLAKVCSISYVNIIDCMVLRLEFHRIMEEVVPGIHLLKDAAKELQKSNALRRLFLLLVNIGNYLNSSSTHGCAAGFKLSSLWKVIDHRSTKGTSSLLHLLAKMDRTLLNELEHELPSIYRASENSVEEIKTSLRSLGEKCKILGNELKVKQGIAEFEEIRQYLEDHCYIELEVTNESLMEMLKAENDLALFFCENISSFKIEECLKIFKILITRLRQAVQENEAQERRMIRKGKIKIVENEEKEPKAVEEQHEEKFFATLEKGHNLHSRRRVPASTKEQERDCYVTENINEVNTNNTVDHKEEKSTHPSNPKSMSTTLRNSDLNCEVMCLNDFVEILEKQSPMDIRRPLNRKLKTSSLKNKNDQQEEIALNIPSNSDSSTFTANSSPKSASDEGFESEKDKENSIVNLSTSPTSMRFTTNGLQNSNGGNTASTSTSQFTSQSRPLLTITASSSTMKQQKTTVAKKNINDSSAKTGQKSLTLLSQQRVKAQCKSYLPVASSLPLREHGMRSATGRSPNFITSSQMGKSGAGSVTKASVNSSYGVCNGVLQKPAKRLSSSPGVHLVTPRSTLVTLPAGTNRRMSTPQRTSHELSVQSRRTGTSFNGRLVGTAEKRDIMLKPQVSTSSRPRLIKTGSLPQSSNLPKMNSIEKPKPLRRTSEQVGNLEITGKSTMGRPKWI</sequence>
<feature type="region of interest" description="Disordered" evidence="1">
    <location>
        <begin position="649"/>
        <end position="669"/>
    </location>
</feature>
<feature type="compositionally biased region" description="Polar residues" evidence="1">
    <location>
        <begin position="444"/>
        <end position="461"/>
    </location>
</feature>
<feature type="region of interest" description="Disordered" evidence="1">
    <location>
        <begin position="363"/>
        <end position="391"/>
    </location>
</feature>
<keyword evidence="4" id="KW-1185">Reference proteome</keyword>
<accession>A0A0D8XAP2</accession>
<feature type="compositionally biased region" description="Polar residues" evidence="1">
    <location>
        <begin position="651"/>
        <end position="669"/>
    </location>
</feature>
<dbReference type="InterPro" id="IPR015425">
    <property type="entry name" value="FH2_Formin"/>
</dbReference>
<feature type="compositionally biased region" description="Polar residues" evidence="1">
    <location>
        <begin position="476"/>
        <end position="495"/>
    </location>
</feature>
<evidence type="ECO:0000256" key="1">
    <source>
        <dbReference type="SAM" id="MobiDB-lite"/>
    </source>
</evidence>
<dbReference type="EMBL" id="KN717001">
    <property type="protein sequence ID" value="KJH40827.1"/>
    <property type="molecule type" value="Genomic_DNA"/>
</dbReference>
<feature type="compositionally biased region" description="Low complexity" evidence="1">
    <location>
        <begin position="496"/>
        <end position="514"/>
    </location>
</feature>
<feature type="compositionally biased region" description="Polar residues" evidence="1">
    <location>
        <begin position="706"/>
        <end position="715"/>
    </location>
</feature>
<dbReference type="PANTHER" id="PTHR46345">
    <property type="entry name" value="INVERTED FORMIN-2"/>
    <property type="match status" value="1"/>
</dbReference>
<protein>
    <recommendedName>
        <fullName evidence="2">FH2 domain-containing protein</fullName>
    </recommendedName>
</protein>
<proteinExistence type="predicted"/>
<dbReference type="AlphaFoldDB" id="A0A0D8XAP2"/>
<dbReference type="SMART" id="SM00498">
    <property type="entry name" value="FH2"/>
    <property type="match status" value="1"/>
</dbReference>
<dbReference type="Proteomes" id="UP000053766">
    <property type="component" value="Unassembled WGS sequence"/>
</dbReference>
<reference evidence="3 4" key="1">
    <citation type="submission" date="2013-11" db="EMBL/GenBank/DDBJ databases">
        <title>Draft genome of the bovine lungworm Dictyocaulus viviparus.</title>
        <authorList>
            <person name="Mitreva M."/>
        </authorList>
    </citation>
    <scope>NUCLEOTIDE SEQUENCE [LARGE SCALE GENOMIC DNA]</scope>
    <source>
        <strain evidence="3 4">HannoverDv2000</strain>
    </source>
</reference>
<dbReference type="STRING" id="29172.A0A0D8XAP2"/>
<evidence type="ECO:0000313" key="4">
    <source>
        <dbReference type="Proteomes" id="UP000053766"/>
    </source>
</evidence>
<gene>
    <name evidence="3" type="ORF">DICVIV_13210</name>
</gene>
<evidence type="ECO:0000259" key="2">
    <source>
        <dbReference type="PROSITE" id="PS51444"/>
    </source>
</evidence>
<evidence type="ECO:0000313" key="3">
    <source>
        <dbReference type="EMBL" id="KJH40827.1"/>
    </source>
</evidence>
<dbReference type="OrthoDB" id="26518at2759"/>
<dbReference type="SUPFAM" id="SSF101447">
    <property type="entry name" value="Formin homology 2 domain (FH2 domain)"/>
    <property type="match status" value="2"/>
</dbReference>
<organism evidence="3 4">
    <name type="scientific">Dictyocaulus viviparus</name>
    <name type="common">Bovine lungworm</name>
    <dbReference type="NCBI Taxonomy" id="29172"/>
    <lineage>
        <taxon>Eukaryota</taxon>
        <taxon>Metazoa</taxon>
        <taxon>Ecdysozoa</taxon>
        <taxon>Nematoda</taxon>
        <taxon>Chromadorea</taxon>
        <taxon>Rhabditida</taxon>
        <taxon>Rhabditina</taxon>
        <taxon>Rhabditomorpha</taxon>
        <taxon>Strongyloidea</taxon>
        <taxon>Metastrongylidae</taxon>
        <taxon>Dictyocaulus</taxon>
    </lineage>
</organism>
<dbReference type="PROSITE" id="PS51444">
    <property type="entry name" value="FH2"/>
    <property type="match status" value="1"/>
</dbReference>
<feature type="region of interest" description="Disordered" evidence="1">
    <location>
        <begin position="693"/>
        <end position="749"/>
    </location>
</feature>
<dbReference type="Gene3D" id="1.20.58.2220">
    <property type="entry name" value="Formin, FH2 domain"/>
    <property type="match status" value="2"/>
</dbReference>
<dbReference type="PANTHER" id="PTHR46345:SF8">
    <property type="entry name" value="FORMIN 3, ISOFORM B"/>
    <property type="match status" value="1"/>
</dbReference>
<dbReference type="Pfam" id="PF02181">
    <property type="entry name" value="FH2"/>
    <property type="match status" value="2"/>
</dbReference>
<feature type="domain" description="FH2" evidence="2">
    <location>
        <begin position="1"/>
        <end position="313"/>
    </location>
</feature>
<name>A0A0D8XAP2_DICVI</name>
<feature type="compositionally biased region" description="Polar residues" evidence="1">
    <location>
        <begin position="379"/>
        <end position="391"/>
    </location>
</feature>
<feature type="region of interest" description="Disordered" evidence="1">
    <location>
        <begin position="419"/>
        <end position="514"/>
    </location>
</feature>
<feature type="compositionally biased region" description="Basic and acidic residues" evidence="1">
    <location>
        <begin position="718"/>
        <end position="729"/>
    </location>
</feature>
<reference evidence="4" key="2">
    <citation type="journal article" date="2016" name="Sci. Rep.">
        <title>Dictyocaulus viviparus genome, variome and transcriptome elucidate lungworm biology and support future intervention.</title>
        <authorList>
            <person name="McNulty S.N."/>
            <person name="Strube C."/>
            <person name="Rosa B.A."/>
            <person name="Martin J.C."/>
            <person name="Tyagi R."/>
            <person name="Choi Y.J."/>
            <person name="Wang Q."/>
            <person name="Hallsworth Pepin K."/>
            <person name="Zhang X."/>
            <person name="Ozersky P."/>
            <person name="Wilson R.K."/>
            <person name="Sternberg P.W."/>
            <person name="Gasser R.B."/>
            <person name="Mitreva M."/>
        </authorList>
    </citation>
    <scope>NUCLEOTIDE SEQUENCE [LARGE SCALE GENOMIC DNA]</scope>
    <source>
        <strain evidence="4">HannoverDv2000</strain>
    </source>
</reference>
<dbReference type="InterPro" id="IPR042201">
    <property type="entry name" value="FH2_Formin_sf"/>
</dbReference>